<keyword evidence="5" id="KW-0862">Zinc</keyword>
<evidence type="ECO:0000256" key="10">
    <source>
        <dbReference type="ARBA" id="ARBA00023242"/>
    </source>
</evidence>
<keyword evidence="3" id="KW-0479">Metal-binding</keyword>
<proteinExistence type="inferred from homology"/>
<comment type="similarity">
    <text evidence="2">Belongs to the nuclear hormone receptor family.</text>
</comment>
<dbReference type="GO" id="GO:0008270">
    <property type="term" value="F:zinc ion binding"/>
    <property type="evidence" value="ECO:0007669"/>
    <property type="project" value="UniProtKB-KW"/>
</dbReference>
<keyword evidence="4" id="KW-0863">Zinc-finger</keyword>
<dbReference type="CDD" id="cd06960">
    <property type="entry name" value="NR_DBD_HNF4A"/>
    <property type="match status" value="1"/>
</dbReference>
<dbReference type="Gene3D" id="1.10.565.10">
    <property type="entry name" value="Retinoid X Receptor"/>
    <property type="match status" value="1"/>
</dbReference>
<comment type="subcellular location">
    <subcellularLocation>
        <location evidence="1">Nucleus</location>
    </subcellularLocation>
</comment>
<dbReference type="RefSeq" id="XP_003110474.2">
    <property type="nucleotide sequence ID" value="XM_003110426.2"/>
</dbReference>
<evidence type="ECO:0000256" key="1">
    <source>
        <dbReference type="ARBA" id="ARBA00004123"/>
    </source>
</evidence>
<dbReference type="InterPro" id="IPR049636">
    <property type="entry name" value="HNF4-like_DBD"/>
</dbReference>
<keyword evidence="6" id="KW-0805">Transcription regulation</keyword>
<dbReference type="SUPFAM" id="SSF57716">
    <property type="entry name" value="Glucocorticoid receptor-like (DNA-binding domain)"/>
    <property type="match status" value="1"/>
</dbReference>
<evidence type="ECO:0000256" key="4">
    <source>
        <dbReference type="ARBA" id="ARBA00022771"/>
    </source>
</evidence>
<dbReference type="PANTHER" id="PTHR46587">
    <property type="entry name" value="NUCLEAR HORMONE RECEPTOR FAMILY"/>
    <property type="match status" value="1"/>
</dbReference>
<dbReference type="InterPro" id="IPR001628">
    <property type="entry name" value="Znf_hrmn_rcpt"/>
</dbReference>
<dbReference type="Proteomes" id="UP000483820">
    <property type="component" value="Chromosome V"/>
</dbReference>
<dbReference type="CDD" id="cd06157">
    <property type="entry name" value="NR_LBD"/>
    <property type="match status" value="1"/>
</dbReference>
<keyword evidence="8" id="KW-0804">Transcription</keyword>
<dbReference type="SUPFAM" id="SSF48508">
    <property type="entry name" value="Nuclear receptor ligand-binding domain"/>
    <property type="match status" value="1"/>
</dbReference>
<evidence type="ECO:0000256" key="3">
    <source>
        <dbReference type="ARBA" id="ARBA00022723"/>
    </source>
</evidence>
<dbReference type="PRINTS" id="PR00398">
    <property type="entry name" value="STRDHORMONER"/>
</dbReference>
<evidence type="ECO:0000256" key="9">
    <source>
        <dbReference type="ARBA" id="ARBA00023170"/>
    </source>
</evidence>
<accession>A0A6A5GAE0</accession>
<dbReference type="Gene3D" id="3.30.50.10">
    <property type="entry name" value="Erythroid Transcription Factor GATA-1, subunit A"/>
    <property type="match status" value="1"/>
</dbReference>
<gene>
    <name evidence="13" type="ORF">GCK72_018671</name>
</gene>
<dbReference type="InterPro" id="IPR035500">
    <property type="entry name" value="NHR-like_dom_sf"/>
</dbReference>
<evidence type="ECO:0000259" key="12">
    <source>
        <dbReference type="PROSITE" id="PS51843"/>
    </source>
</evidence>
<dbReference type="AlphaFoldDB" id="A0A6A5GAE0"/>
<dbReference type="PRINTS" id="PR00047">
    <property type="entry name" value="STROIDFINGER"/>
</dbReference>
<dbReference type="InterPro" id="IPR013088">
    <property type="entry name" value="Znf_NHR/GATA"/>
</dbReference>
<keyword evidence="7" id="KW-0238">DNA-binding</keyword>
<evidence type="ECO:0000256" key="5">
    <source>
        <dbReference type="ARBA" id="ARBA00022833"/>
    </source>
</evidence>
<dbReference type="Pfam" id="PF00105">
    <property type="entry name" value="zf-C4"/>
    <property type="match status" value="1"/>
</dbReference>
<name>A0A6A5GAE0_CAERE</name>
<dbReference type="InterPro" id="IPR001723">
    <property type="entry name" value="Nuclear_hrmn_rcpt"/>
</dbReference>
<evidence type="ECO:0000313" key="14">
    <source>
        <dbReference type="Proteomes" id="UP000483820"/>
    </source>
</evidence>
<dbReference type="PANTHER" id="PTHR46587:SF4">
    <property type="entry name" value="NUCLEAR HORMONE RECEPTOR FAMILY"/>
    <property type="match status" value="1"/>
</dbReference>
<dbReference type="GeneID" id="9824208"/>
<reference evidence="13 14" key="1">
    <citation type="submission" date="2019-12" db="EMBL/GenBank/DDBJ databases">
        <title>Chromosome-level assembly of the Caenorhabditis remanei genome.</title>
        <authorList>
            <person name="Teterina A.A."/>
            <person name="Willis J.H."/>
            <person name="Phillips P.C."/>
        </authorList>
    </citation>
    <scope>NUCLEOTIDE SEQUENCE [LARGE SCALE GENOMIC DNA]</scope>
    <source>
        <strain evidence="13 14">PX506</strain>
        <tissue evidence="13">Whole organism</tissue>
    </source>
</reference>
<dbReference type="CTD" id="9824208"/>
<dbReference type="EMBL" id="WUAV01000005">
    <property type="protein sequence ID" value="KAF1752117.1"/>
    <property type="molecule type" value="Genomic_DNA"/>
</dbReference>
<evidence type="ECO:0000259" key="11">
    <source>
        <dbReference type="PROSITE" id="PS51030"/>
    </source>
</evidence>
<dbReference type="SMART" id="SM00430">
    <property type="entry name" value="HOLI"/>
    <property type="match status" value="1"/>
</dbReference>
<organism evidence="13 14">
    <name type="scientific">Caenorhabditis remanei</name>
    <name type="common">Caenorhabditis vulgaris</name>
    <dbReference type="NCBI Taxonomy" id="31234"/>
    <lineage>
        <taxon>Eukaryota</taxon>
        <taxon>Metazoa</taxon>
        <taxon>Ecdysozoa</taxon>
        <taxon>Nematoda</taxon>
        <taxon>Chromadorea</taxon>
        <taxon>Rhabditida</taxon>
        <taxon>Rhabditina</taxon>
        <taxon>Rhabditomorpha</taxon>
        <taxon>Rhabditoidea</taxon>
        <taxon>Rhabditidae</taxon>
        <taxon>Peloderinae</taxon>
        <taxon>Caenorhabditis</taxon>
    </lineage>
</organism>
<keyword evidence="9" id="KW-0675">Receptor</keyword>
<evidence type="ECO:0000313" key="13">
    <source>
        <dbReference type="EMBL" id="KAF1752117.1"/>
    </source>
</evidence>
<dbReference type="PROSITE" id="PS51843">
    <property type="entry name" value="NR_LBD"/>
    <property type="match status" value="1"/>
</dbReference>
<dbReference type="InterPro" id="IPR000536">
    <property type="entry name" value="Nucl_hrmn_rcpt_lig-bd"/>
</dbReference>
<protein>
    <submittedName>
        <fullName evidence="13">Uncharacterized protein</fullName>
    </submittedName>
</protein>
<dbReference type="Pfam" id="PF00104">
    <property type="entry name" value="Hormone_recep"/>
    <property type="match status" value="1"/>
</dbReference>
<evidence type="ECO:0000256" key="6">
    <source>
        <dbReference type="ARBA" id="ARBA00023015"/>
    </source>
</evidence>
<evidence type="ECO:0000256" key="8">
    <source>
        <dbReference type="ARBA" id="ARBA00023163"/>
    </source>
</evidence>
<evidence type="ECO:0000256" key="7">
    <source>
        <dbReference type="ARBA" id="ARBA00023125"/>
    </source>
</evidence>
<dbReference type="SMART" id="SM00399">
    <property type="entry name" value="ZnF_C4"/>
    <property type="match status" value="1"/>
</dbReference>
<keyword evidence="10" id="KW-0539">Nucleus</keyword>
<feature type="domain" description="Nuclear receptor" evidence="11">
    <location>
        <begin position="27"/>
        <end position="102"/>
    </location>
</feature>
<feature type="domain" description="NR LBD" evidence="12">
    <location>
        <begin position="125"/>
        <end position="369"/>
    </location>
</feature>
<dbReference type="GO" id="GO:0005634">
    <property type="term" value="C:nucleus"/>
    <property type="evidence" value="ECO:0007669"/>
    <property type="project" value="UniProtKB-SubCell"/>
</dbReference>
<sequence length="369" mass="42879">MLAIQRMEPECIFSPSTSPADWIPELGENCAVCGDRVNSTRLGSPACLGCIVFFRRSIIHSSKYRCLRDGNCLINYEFRSSCRFCRLQKCFRVGMKQSAVRRRDCLGPRRPSPSYSDPPVLYPETDLQLIDRLIKIQNRQFEEHKEQSVSCPRRASLSDINAMFKWSFNNAIEWASQFDPFQKLTNESQKCVLSEYGFAFFLIDQGFRTIHEKMNGCWMLQNGTFLHSDYHYGQNEDVVETDYKCLRMHFEFVKSLQIAIQKPFETLEIDFFEIAALKSLLLVSPSFPKTNIFSEYQERMTGLKDKCACELMEYLKINYPESHVERFGTLILILGEIRSAVKAVYNQTKVSELFNSSQFDPYVRSFFLS</sequence>
<dbReference type="PROSITE" id="PS51030">
    <property type="entry name" value="NUCLEAR_REC_DBD_2"/>
    <property type="match status" value="1"/>
</dbReference>
<dbReference type="GO" id="GO:0000978">
    <property type="term" value="F:RNA polymerase II cis-regulatory region sequence-specific DNA binding"/>
    <property type="evidence" value="ECO:0007669"/>
    <property type="project" value="InterPro"/>
</dbReference>
<dbReference type="GO" id="GO:0003700">
    <property type="term" value="F:DNA-binding transcription factor activity"/>
    <property type="evidence" value="ECO:0007669"/>
    <property type="project" value="InterPro"/>
</dbReference>
<comment type="caution">
    <text evidence="13">The sequence shown here is derived from an EMBL/GenBank/DDBJ whole genome shotgun (WGS) entry which is preliminary data.</text>
</comment>
<evidence type="ECO:0000256" key="2">
    <source>
        <dbReference type="ARBA" id="ARBA00005993"/>
    </source>
</evidence>
<dbReference type="KEGG" id="crq:GCK72_018671"/>